<evidence type="ECO:0007829" key="5">
    <source>
        <dbReference type="PeptideAtlas" id="B7PKN0"/>
    </source>
</evidence>
<dbReference type="InParanoid" id="B7PKN0"/>
<dbReference type="VEuPathDB" id="VectorBase:ISCW018548"/>
<evidence type="ECO:0000259" key="1">
    <source>
        <dbReference type="PROSITE" id="PS51194"/>
    </source>
</evidence>
<evidence type="ECO:0000313" key="2">
    <source>
        <dbReference type="EMBL" id="EEC07152.1"/>
    </source>
</evidence>
<reference evidence="2 4" key="1">
    <citation type="submission" date="2008-03" db="EMBL/GenBank/DDBJ databases">
        <title>Annotation of Ixodes scapularis.</title>
        <authorList>
            <consortium name="Ixodes scapularis Genome Project Consortium"/>
            <person name="Caler E."/>
            <person name="Hannick L.I."/>
            <person name="Bidwell S."/>
            <person name="Joardar V."/>
            <person name="Thiagarajan M."/>
            <person name="Amedeo P."/>
            <person name="Galinsky K.J."/>
            <person name="Schobel S."/>
            <person name="Inman J."/>
            <person name="Hostetler J."/>
            <person name="Miller J."/>
            <person name="Hammond M."/>
            <person name="Megy K."/>
            <person name="Lawson D."/>
            <person name="Kodira C."/>
            <person name="Sutton G."/>
            <person name="Meyer J."/>
            <person name="Hill C.A."/>
            <person name="Birren B."/>
            <person name="Nene V."/>
            <person name="Collins F."/>
            <person name="Alarcon-Chaidez F."/>
            <person name="Wikel S."/>
            <person name="Strausberg R."/>
        </authorList>
    </citation>
    <scope>NUCLEOTIDE SEQUENCE [LARGE SCALE GENOMIC DNA]</scope>
    <source>
        <strain evidence="4">Wikel</strain>
        <strain evidence="2">Wikel colony</strain>
    </source>
</reference>
<keyword evidence="2" id="KW-0347">Helicase</keyword>
<keyword evidence="2" id="KW-0378">Hydrolase</keyword>
<dbReference type="PANTHER" id="PTHR18934">
    <property type="entry name" value="ATP-DEPENDENT RNA HELICASE"/>
    <property type="match status" value="1"/>
</dbReference>
<keyword evidence="5" id="KW-1267">Proteomics identification</keyword>
<feature type="domain" description="Helicase C-terminal" evidence="1">
    <location>
        <begin position="1"/>
        <end position="113"/>
    </location>
</feature>
<dbReference type="VEuPathDB" id="VectorBase:ISCI018548"/>
<evidence type="ECO:0000313" key="4">
    <source>
        <dbReference type="Proteomes" id="UP000001555"/>
    </source>
</evidence>
<dbReference type="PANTHER" id="PTHR18934:SF113">
    <property type="entry name" value="ATP-DEPENDENT RNA HELICASE TDRD9"/>
    <property type="match status" value="1"/>
</dbReference>
<dbReference type="Gene3D" id="3.40.50.300">
    <property type="entry name" value="P-loop containing nucleotide triphosphate hydrolases"/>
    <property type="match status" value="1"/>
</dbReference>
<dbReference type="EMBL" id="ABJB010030844">
    <property type="status" value="NOT_ANNOTATED_CDS"/>
    <property type="molecule type" value="Genomic_DNA"/>
</dbReference>
<dbReference type="InterPro" id="IPR001650">
    <property type="entry name" value="Helicase_C-like"/>
</dbReference>
<organism>
    <name type="scientific">Ixodes scapularis</name>
    <name type="common">Black-legged tick</name>
    <name type="synonym">Deer tick</name>
    <dbReference type="NCBI Taxonomy" id="6945"/>
    <lineage>
        <taxon>Eukaryota</taxon>
        <taxon>Metazoa</taxon>
        <taxon>Ecdysozoa</taxon>
        <taxon>Arthropoda</taxon>
        <taxon>Chelicerata</taxon>
        <taxon>Arachnida</taxon>
        <taxon>Acari</taxon>
        <taxon>Parasitiformes</taxon>
        <taxon>Ixodida</taxon>
        <taxon>Ixodoidea</taxon>
        <taxon>Ixodidae</taxon>
        <taxon>Ixodinae</taxon>
        <taxon>Ixodes</taxon>
    </lineage>
</organism>
<keyword evidence="4" id="KW-1185">Reference proteome</keyword>
<dbReference type="PROSITE" id="PS51194">
    <property type="entry name" value="HELICASE_CTER"/>
    <property type="match status" value="1"/>
</dbReference>
<sequence length="147" mass="16763">MDEWTVRFTFQIILSTNIAESSITVPDIKYVIDFCLTKSLVCDPDTKYSCLKMEWASKANCKQRQGRAGRVSEGRLYRMIPEDFYNNVLPSYGIPEMKRCPLELTVLKVKKLDLDEPKAMLALCLDPPDLGDIERAILVLKEASARI</sequence>
<reference evidence="3" key="2">
    <citation type="submission" date="2020-05" db="UniProtKB">
        <authorList>
            <consortium name="EnsemblMetazoa"/>
        </authorList>
    </citation>
    <scope>IDENTIFICATION</scope>
    <source>
        <strain evidence="3">wikel</strain>
    </source>
</reference>
<dbReference type="SUPFAM" id="SSF52540">
    <property type="entry name" value="P-loop containing nucleoside triphosphate hydrolases"/>
    <property type="match status" value="1"/>
</dbReference>
<dbReference type="AlphaFoldDB" id="B7PKN0"/>
<evidence type="ECO:0000313" key="3">
    <source>
        <dbReference type="EnsemblMetazoa" id="ISCW018548-PA"/>
    </source>
</evidence>
<dbReference type="Proteomes" id="UP000001555">
    <property type="component" value="Unassembled WGS sequence"/>
</dbReference>
<dbReference type="STRING" id="6945.B7PKN0"/>
<proteinExistence type="evidence at protein level"/>
<dbReference type="EnsemblMetazoa" id="ISCW018548-RA">
    <property type="protein sequence ID" value="ISCW018548-PA"/>
    <property type="gene ID" value="ISCW018548"/>
</dbReference>
<dbReference type="CDD" id="cd18791">
    <property type="entry name" value="SF2_C_RHA"/>
    <property type="match status" value="1"/>
</dbReference>
<dbReference type="Pfam" id="PF00271">
    <property type="entry name" value="Helicase_C"/>
    <property type="match status" value="1"/>
</dbReference>
<dbReference type="GO" id="GO:0004386">
    <property type="term" value="F:helicase activity"/>
    <property type="evidence" value="ECO:0007669"/>
    <property type="project" value="UniProtKB-KW"/>
</dbReference>
<dbReference type="EMBL" id="DS734834">
    <property type="protein sequence ID" value="EEC07152.1"/>
    <property type="molecule type" value="Genomic_DNA"/>
</dbReference>
<dbReference type="EMBL" id="ABJB010550866">
    <property type="status" value="NOT_ANNOTATED_CDS"/>
    <property type="molecule type" value="Genomic_DNA"/>
</dbReference>
<gene>
    <name evidence="2" type="ORF">IscW_ISCW018548</name>
</gene>
<accession>B7PKN0</accession>
<keyword evidence="2" id="KW-0547">Nucleotide-binding</keyword>
<protein>
    <submittedName>
        <fullName evidence="2 3">ATP-dependent RNA helicase, putative</fullName>
    </submittedName>
</protein>
<keyword evidence="2" id="KW-0067">ATP-binding</keyword>
<dbReference type="PaxDb" id="6945-B7PKN0"/>
<dbReference type="HOGENOM" id="CLU_1770122_0_0_1"/>
<name>B7PKN0_IXOSC</name>
<dbReference type="InterPro" id="IPR027417">
    <property type="entry name" value="P-loop_NTPase"/>
</dbReference>
<dbReference type="EMBL" id="ABJB010145239">
    <property type="status" value="NOT_ANNOTATED_CDS"/>
    <property type="molecule type" value="Genomic_DNA"/>
</dbReference>